<evidence type="ECO:0000313" key="2">
    <source>
        <dbReference type="Proteomes" id="UP000281553"/>
    </source>
</evidence>
<sequence length="71" mass="7833">MNGGMMLTPSPFDPSLEGSARISTGHSSLAIWLSELGLPLSEIEKVSVHEFDQSDFLESITKEDLWRIGLK</sequence>
<proteinExistence type="predicted"/>
<organism evidence="1 2">
    <name type="scientific">Dibothriocephalus latus</name>
    <name type="common">Fish tapeworm</name>
    <name type="synonym">Diphyllobothrium latum</name>
    <dbReference type="NCBI Taxonomy" id="60516"/>
    <lineage>
        <taxon>Eukaryota</taxon>
        <taxon>Metazoa</taxon>
        <taxon>Spiralia</taxon>
        <taxon>Lophotrochozoa</taxon>
        <taxon>Platyhelminthes</taxon>
        <taxon>Cestoda</taxon>
        <taxon>Eucestoda</taxon>
        <taxon>Diphyllobothriidea</taxon>
        <taxon>Diphyllobothriidae</taxon>
        <taxon>Dibothriocephalus</taxon>
    </lineage>
</organism>
<dbReference type="Proteomes" id="UP000281553">
    <property type="component" value="Unassembled WGS sequence"/>
</dbReference>
<gene>
    <name evidence="1" type="ORF">DILT_LOCUS14355</name>
</gene>
<name>A0A3P7M3Q7_DIBLA</name>
<evidence type="ECO:0008006" key="3">
    <source>
        <dbReference type="Google" id="ProtNLM"/>
    </source>
</evidence>
<reference evidence="1 2" key="1">
    <citation type="submission" date="2018-11" db="EMBL/GenBank/DDBJ databases">
        <authorList>
            <consortium name="Pathogen Informatics"/>
        </authorList>
    </citation>
    <scope>NUCLEOTIDE SEQUENCE [LARGE SCALE GENOMIC DNA]</scope>
</reference>
<accession>A0A3P7M3Q7</accession>
<keyword evidence="2" id="KW-1185">Reference proteome</keyword>
<evidence type="ECO:0000313" key="1">
    <source>
        <dbReference type="EMBL" id="VDN23974.1"/>
    </source>
</evidence>
<protein>
    <recommendedName>
        <fullName evidence="3">SAM domain-containing protein</fullName>
    </recommendedName>
</protein>
<dbReference type="AlphaFoldDB" id="A0A3P7M3Q7"/>
<dbReference type="EMBL" id="UYRU01073894">
    <property type="protein sequence ID" value="VDN23974.1"/>
    <property type="molecule type" value="Genomic_DNA"/>
</dbReference>
<dbReference type="OrthoDB" id="6264941at2759"/>